<dbReference type="EMBL" id="CP011393">
    <property type="protein sequence ID" value="ANE41607.1"/>
    <property type="molecule type" value="Genomic_DNA"/>
</dbReference>
<protein>
    <submittedName>
        <fullName evidence="1">Uncharacterized protein</fullName>
    </submittedName>
</protein>
<evidence type="ECO:0000313" key="2">
    <source>
        <dbReference type="Proteomes" id="UP000077096"/>
    </source>
</evidence>
<dbReference type="Proteomes" id="UP000077096">
    <property type="component" value="Chromosome"/>
</dbReference>
<evidence type="ECO:0000313" key="1">
    <source>
        <dbReference type="EMBL" id="ANE41607.1"/>
    </source>
</evidence>
<dbReference type="PATRIC" id="fig|93466.3.peg.1334"/>
<accession>A0A172T3Q4</accession>
<dbReference type="KEGG" id="fng:JM64_06270"/>
<name>A0A172T3Q4_FERPE</name>
<gene>
    <name evidence="1" type="ORF">JM64_06270</name>
</gene>
<proteinExistence type="predicted"/>
<sequence length="169" mass="19715">MKFLDGVNVTYVHKDEKNNLTKIVNQISKLQTKIELKPVNSKYYGNFRIEFYAPIEATPSIKLTGFLASDNPIEWLMEKDDQSAIVIDKVFHVVDTEIIEIDETKPIVAVVMDQYKIYAIVNSKLTKDYTLNQLVEAALKRLFEVYFDSEFISEDYELEIHPELTDYFM</sequence>
<dbReference type="OrthoDB" id="47251at2"/>
<reference evidence="1 2" key="1">
    <citation type="submission" date="2014-08" db="EMBL/GenBank/DDBJ databases">
        <title>Fervidobacterium pennivorans DYC genome.</title>
        <authorList>
            <person name="Wushke S."/>
        </authorList>
    </citation>
    <scope>NUCLEOTIDE SEQUENCE [LARGE SCALE GENOMIC DNA]</scope>
    <source>
        <strain evidence="1 2">DYC</strain>
    </source>
</reference>
<dbReference type="AlphaFoldDB" id="A0A172T3Q4"/>
<organism evidence="1 2">
    <name type="scientific">Fervidobacterium pennivorans</name>
    <dbReference type="NCBI Taxonomy" id="93466"/>
    <lineage>
        <taxon>Bacteria</taxon>
        <taxon>Thermotogati</taxon>
        <taxon>Thermotogota</taxon>
        <taxon>Thermotogae</taxon>
        <taxon>Thermotogales</taxon>
        <taxon>Fervidobacteriaceae</taxon>
        <taxon>Fervidobacterium</taxon>
    </lineage>
</organism>